<sequence length="260" mass="27708">MRFDIAGRTFLIDPYFSRIRRLKAAIGAILPDRAAVAAALPAVTSVSAIIVGHTHFDHALDVPLIAAQSGATVVGSRSLDTLMALSGLPGRTQVCRGGETVGLGPDAAVQMLPSAHGLAVMGKAPFGGEIRASGRFPMRAAGYRAGIVFAPLLRLRDRTFLHIGSANFIAAALAGRSCDVLFLCVPGWKRAEGYPGQVITLTRPQTVVLFHYDDFCAPIPPRGGPKRLPLLDMARLADRIRRHAPGIELLMPEVGARMVF</sequence>
<dbReference type="EMBL" id="JALJRB010000026">
    <property type="protein sequence ID" value="MCJ8502431.1"/>
    <property type="molecule type" value="Genomic_DNA"/>
</dbReference>
<gene>
    <name evidence="1" type="ORF">MRX98_17775</name>
</gene>
<comment type="caution">
    <text evidence="1">The sequence shown here is derived from an EMBL/GenBank/DDBJ whole genome shotgun (WGS) entry which is preliminary data.</text>
</comment>
<dbReference type="PANTHER" id="PTHR43546">
    <property type="entry name" value="UPF0173 METAL-DEPENDENT HYDROLASE MJ1163-RELATED"/>
    <property type="match status" value="1"/>
</dbReference>
<evidence type="ECO:0000313" key="2">
    <source>
        <dbReference type="Proteomes" id="UP001165427"/>
    </source>
</evidence>
<dbReference type="Gene3D" id="3.60.15.10">
    <property type="entry name" value="Ribonuclease Z/Hydroxyacylglutathione hydrolase-like"/>
    <property type="match status" value="1"/>
</dbReference>
<dbReference type="SUPFAM" id="SSF56281">
    <property type="entry name" value="Metallo-hydrolase/oxidoreductase"/>
    <property type="match status" value="1"/>
</dbReference>
<name>A0AA41R615_9BACT</name>
<proteinExistence type="predicted"/>
<evidence type="ECO:0000313" key="1">
    <source>
        <dbReference type="EMBL" id="MCJ8502431.1"/>
    </source>
</evidence>
<organism evidence="1 2">
    <name type="scientific">Desulfatitalea alkaliphila</name>
    <dbReference type="NCBI Taxonomy" id="2929485"/>
    <lineage>
        <taxon>Bacteria</taxon>
        <taxon>Pseudomonadati</taxon>
        <taxon>Thermodesulfobacteriota</taxon>
        <taxon>Desulfobacteria</taxon>
        <taxon>Desulfobacterales</taxon>
        <taxon>Desulfosarcinaceae</taxon>
        <taxon>Desulfatitalea</taxon>
    </lineage>
</organism>
<dbReference type="AlphaFoldDB" id="A0AA41R615"/>
<dbReference type="RefSeq" id="WP_246913187.1">
    <property type="nucleotide sequence ID" value="NZ_JALJRB010000026.1"/>
</dbReference>
<dbReference type="PANTHER" id="PTHR43546:SF3">
    <property type="entry name" value="UPF0173 METAL-DEPENDENT HYDROLASE MJ1163"/>
    <property type="match status" value="1"/>
</dbReference>
<dbReference type="InterPro" id="IPR036866">
    <property type="entry name" value="RibonucZ/Hydroxyglut_hydro"/>
</dbReference>
<evidence type="ECO:0008006" key="3">
    <source>
        <dbReference type="Google" id="ProtNLM"/>
    </source>
</evidence>
<reference evidence="1" key="1">
    <citation type="submission" date="2022-04" db="EMBL/GenBank/DDBJ databases">
        <title>Desulfatitalea alkaliphila sp. nov., a novel anaerobic sulfate-reducing bacterium isolated from terrestrial mud volcano, Taman Peninsula, Russia.</title>
        <authorList>
            <person name="Khomyakova M.A."/>
            <person name="Merkel A.Y."/>
            <person name="Slobodkin A.I."/>
        </authorList>
    </citation>
    <scope>NUCLEOTIDE SEQUENCE</scope>
    <source>
        <strain evidence="1">M08but</strain>
    </source>
</reference>
<dbReference type="InterPro" id="IPR050114">
    <property type="entry name" value="UPF0173_UPF0282_UlaG_hydrolase"/>
</dbReference>
<accession>A0AA41R615</accession>
<protein>
    <recommendedName>
        <fullName evidence="3">L-ascorbate metabolism protein UlaG, beta-lactamase superfamily</fullName>
    </recommendedName>
</protein>
<keyword evidence="2" id="KW-1185">Reference proteome</keyword>
<dbReference type="Proteomes" id="UP001165427">
    <property type="component" value="Unassembled WGS sequence"/>
</dbReference>